<feature type="binding site" evidence="2">
    <location>
        <begin position="265"/>
        <end position="266"/>
    </location>
    <ligand>
        <name>ATP</name>
        <dbReference type="ChEBI" id="CHEBI:30616"/>
    </ligand>
</feature>
<dbReference type="EMBL" id="DVMW01000041">
    <property type="protein sequence ID" value="HIU36347.1"/>
    <property type="molecule type" value="Genomic_DNA"/>
</dbReference>
<feature type="active site" evidence="1">
    <location>
        <position position="223"/>
    </location>
</feature>
<feature type="binding site" evidence="2">
    <location>
        <begin position="174"/>
        <end position="181"/>
    </location>
    <ligand>
        <name>ATP</name>
        <dbReference type="ChEBI" id="CHEBI:30616"/>
    </ligand>
</feature>
<evidence type="ECO:0000256" key="2">
    <source>
        <dbReference type="PIRSR" id="PIRSR640198-2"/>
    </source>
</evidence>
<dbReference type="InterPro" id="IPR036597">
    <property type="entry name" value="Fido-like_dom_sf"/>
</dbReference>
<dbReference type="Pfam" id="PF02661">
    <property type="entry name" value="Fic"/>
    <property type="match status" value="1"/>
</dbReference>
<dbReference type="GO" id="GO:0005524">
    <property type="term" value="F:ATP binding"/>
    <property type="evidence" value="ECO:0007669"/>
    <property type="project" value="UniProtKB-KW"/>
</dbReference>
<dbReference type="SUPFAM" id="SSF140931">
    <property type="entry name" value="Fic-like"/>
    <property type="match status" value="1"/>
</dbReference>
<reference evidence="4" key="1">
    <citation type="submission" date="2020-10" db="EMBL/GenBank/DDBJ databases">
        <authorList>
            <person name="Gilroy R."/>
        </authorList>
    </citation>
    <scope>NUCLEOTIDE SEQUENCE</scope>
    <source>
        <strain evidence="4">ChiGjej1B1-19959</strain>
    </source>
</reference>
<feature type="binding site" evidence="2">
    <location>
        <begin position="227"/>
        <end position="234"/>
    </location>
    <ligand>
        <name>ATP</name>
        <dbReference type="ChEBI" id="CHEBI:30616"/>
    </ligand>
</feature>
<evidence type="ECO:0000256" key="1">
    <source>
        <dbReference type="PIRSR" id="PIRSR640198-1"/>
    </source>
</evidence>
<dbReference type="AlphaFoldDB" id="A0A9D1IFG1"/>
<gene>
    <name evidence="4" type="ORF">IAC53_07085</name>
</gene>
<evidence type="ECO:0000313" key="4">
    <source>
        <dbReference type="EMBL" id="HIU36347.1"/>
    </source>
</evidence>
<accession>A0A9D1IFG1</accession>
<dbReference type="Gene3D" id="1.10.3290.10">
    <property type="entry name" value="Fido-like domain"/>
    <property type="match status" value="1"/>
</dbReference>
<name>A0A9D1IFG1_9FIRM</name>
<dbReference type="InterPro" id="IPR003812">
    <property type="entry name" value="Fido"/>
</dbReference>
<dbReference type="Proteomes" id="UP000824071">
    <property type="component" value="Unassembled WGS sequence"/>
</dbReference>
<dbReference type="PROSITE" id="PS51459">
    <property type="entry name" value="FIDO"/>
    <property type="match status" value="1"/>
</dbReference>
<reference evidence="4" key="2">
    <citation type="journal article" date="2021" name="PeerJ">
        <title>Extensive microbial diversity within the chicken gut microbiome revealed by metagenomics and culture.</title>
        <authorList>
            <person name="Gilroy R."/>
            <person name="Ravi A."/>
            <person name="Getino M."/>
            <person name="Pursley I."/>
            <person name="Horton D.L."/>
            <person name="Alikhan N.F."/>
            <person name="Baker D."/>
            <person name="Gharbi K."/>
            <person name="Hall N."/>
            <person name="Watson M."/>
            <person name="Adriaenssens E.M."/>
            <person name="Foster-Nyarko E."/>
            <person name="Jarju S."/>
            <person name="Secka A."/>
            <person name="Antonio M."/>
            <person name="Oren A."/>
            <person name="Chaudhuri R.R."/>
            <person name="La Ragione R."/>
            <person name="Hildebrand F."/>
            <person name="Pallen M.J."/>
        </authorList>
    </citation>
    <scope>NUCLEOTIDE SEQUENCE</scope>
    <source>
        <strain evidence="4">ChiGjej1B1-19959</strain>
    </source>
</reference>
<proteinExistence type="predicted"/>
<comment type="caution">
    <text evidence="4">The sequence shown here is derived from an EMBL/GenBank/DDBJ whole genome shotgun (WGS) entry which is preliminary data.</text>
</comment>
<protein>
    <submittedName>
        <fullName evidence="4">Fic family protein</fullName>
    </submittedName>
</protein>
<dbReference type="PANTHER" id="PTHR13504:SF38">
    <property type="entry name" value="FIDO DOMAIN-CONTAINING PROTEIN"/>
    <property type="match status" value="1"/>
</dbReference>
<sequence>MDAFKFSEMLSDKNILDLKKLKYKYPDCFDDFLSVLKASFYTPLPLRDFQGNNLVYLKSCTGINLEAVKLLYRPQKSAYGAKALENEIIATSAIESIDFSRESVRNIMRGLAPRDEEENRIYGLKQGLDFISNKENKITEDNIYKLYRMAIGNFLSEENKLEPGSYYRKDSVFVMSDRVEHSGLDYSKLPEYMQAFVQFANAKDGLNDLLKTVMLHFYIAYIHPYFDGNGRMARLIHMWFLIQNGYESTLFVPFSSYIEKSRKKYYDAYTLVEENRKLSGVVDITPFLVYFIHQVYEKMTADSISSDTLQNYRHAFTAGKITEKEAKLWQFVLSAYANESFTTKQLEKDFGDAAYATIRSFVLKFADLGLLNAQKMKNKTVYSVQ</sequence>
<evidence type="ECO:0000259" key="3">
    <source>
        <dbReference type="PROSITE" id="PS51459"/>
    </source>
</evidence>
<feature type="domain" description="Fido" evidence="3">
    <location>
        <begin position="138"/>
        <end position="293"/>
    </location>
</feature>
<organism evidence="4 5">
    <name type="scientific">Candidatus Fimenecus excrementigallinarum</name>
    <dbReference type="NCBI Taxonomy" id="2840816"/>
    <lineage>
        <taxon>Bacteria</taxon>
        <taxon>Bacillati</taxon>
        <taxon>Bacillota</taxon>
        <taxon>Clostridia</taxon>
        <taxon>Candidatus Fimenecus</taxon>
    </lineage>
</organism>
<keyword evidence="2" id="KW-0067">ATP-binding</keyword>
<dbReference type="PANTHER" id="PTHR13504">
    <property type="entry name" value="FIDO DOMAIN-CONTAINING PROTEIN DDB_G0283145"/>
    <property type="match status" value="1"/>
</dbReference>
<keyword evidence="2" id="KW-0547">Nucleotide-binding</keyword>
<dbReference type="InterPro" id="IPR040198">
    <property type="entry name" value="Fido_containing"/>
</dbReference>
<evidence type="ECO:0000313" key="5">
    <source>
        <dbReference type="Proteomes" id="UP000824071"/>
    </source>
</evidence>